<dbReference type="AlphaFoldDB" id="A0A0F9F213"/>
<name>A0A0F9F213_9ZZZZ</name>
<dbReference type="EMBL" id="LAZR01022869">
    <property type="protein sequence ID" value="KKL80378.1"/>
    <property type="molecule type" value="Genomic_DNA"/>
</dbReference>
<accession>A0A0F9F213</accession>
<sequence length="80" mass="9098">MVIINLSAKETVVKLANSKRRYLKIPENEFNTITHGDVSKVLSDGTEDHIDIIYRFNKPKVNDPTKGKITKITTNTKKVK</sequence>
<reference evidence="1" key="1">
    <citation type="journal article" date="2015" name="Nature">
        <title>Complex archaea that bridge the gap between prokaryotes and eukaryotes.</title>
        <authorList>
            <person name="Spang A."/>
            <person name="Saw J.H."/>
            <person name="Jorgensen S.L."/>
            <person name="Zaremba-Niedzwiedzka K."/>
            <person name="Martijn J."/>
            <person name="Lind A.E."/>
            <person name="van Eijk R."/>
            <person name="Schleper C."/>
            <person name="Guy L."/>
            <person name="Ettema T.J."/>
        </authorList>
    </citation>
    <scope>NUCLEOTIDE SEQUENCE</scope>
</reference>
<gene>
    <name evidence="1" type="ORF">LCGC14_2005350</name>
</gene>
<comment type="caution">
    <text evidence="1">The sequence shown here is derived from an EMBL/GenBank/DDBJ whole genome shotgun (WGS) entry which is preliminary data.</text>
</comment>
<organism evidence="1">
    <name type="scientific">marine sediment metagenome</name>
    <dbReference type="NCBI Taxonomy" id="412755"/>
    <lineage>
        <taxon>unclassified sequences</taxon>
        <taxon>metagenomes</taxon>
        <taxon>ecological metagenomes</taxon>
    </lineage>
</organism>
<protein>
    <submittedName>
        <fullName evidence="1">Uncharacterized protein</fullName>
    </submittedName>
</protein>
<proteinExistence type="predicted"/>
<evidence type="ECO:0000313" key="1">
    <source>
        <dbReference type="EMBL" id="KKL80378.1"/>
    </source>
</evidence>